<evidence type="ECO:0000256" key="3">
    <source>
        <dbReference type="SAM" id="SignalP"/>
    </source>
</evidence>
<keyword evidence="3" id="KW-0732">Signal</keyword>
<dbReference type="PANTHER" id="PTHR32089:SF112">
    <property type="entry name" value="LYSOZYME-LIKE PROTEIN-RELATED"/>
    <property type="match status" value="1"/>
</dbReference>
<dbReference type="Pfam" id="PF07238">
    <property type="entry name" value="PilZ"/>
    <property type="match status" value="1"/>
</dbReference>
<keyword evidence="1 2" id="KW-0807">Transducer</keyword>
<dbReference type="Pfam" id="PF00015">
    <property type="entry name" value="MCPsignal"/>
    <property type="match status" value="1"/>
</dbReference>
<dbReference type="Gene3D" id="1.20.120.1530">
    <property type="match status" value="1"/>
</dbReference>
<dbReference type="AlphaFoldDB" id="A0A212QPJ1"/>
<sequence>MMKWSSLSEARAAVAVGSAACAASVAASLADHTLLAAGLGGLGALAALAGWLALKRIAQVVAEGRRLCGAVTIGDFETRLADVTEGGETGAFLEELNDMADVVDAYMREATASLEAMRKNNYFRRILPDGLKGALLHSATTINEAADAIESRVSAFDMSTEEFSTQIGRIVEQLAASAGGIGGLAQSLAQGSDATGARASGLGAAAETASGSVEAVKDSADRLAVSAQDVGASMRRTADIARDAVAAADKTGQAVESLSGAVTRIGAIVGIINKIAVQTNLLALNATIEASRAGEAGRGFAVVAGEVKSLAEQTTRATEEIGSLIAEVEQATHAAVASTGEIGARIADIDEVTGAALPQIESQVVGAGEIAQHLQTTLQLTRQVLDALTGIQATAKQSLGMARDVTGAASAIGEESGRLNATVGDFLVSLRKGPLDRRDTERHQICAPAELVTENGVLPIKVFDVSRSGAKVAPATGIPKGGSVMLRFSDGQETPAKVKWIHDDQAGLALPPGALNKVLLGKLQAQSAA</sequence>
<dbReference type="SUPFAM" id="SSF141371">
    <property type="entry name" value="PilZ domain-like"/>
    <property type="match status" value="1"/>
</dbReference>
<proteinExistence type="predicted"/>
<dbReference type="SMART" id="SM00283">
    <property type="entry name" value="MA"/>
    <property type="match status" value="1"/>
</dbReference>
<gene>
    <name evidence="5" type="ORF">SAMN06265338_1011001</name>
</gene>
<protein>
    <submittedName>
        <fullName evidence="5">Methyl-accepting chemotaxis protein</fullName>
    </submittedName>
</protein>
<evidence type="ECO:0000259" key="4">
    <source>
        <dbReference type="PROSITE" id="PS50111"/>
    </source>
</evidence>
<dbReference type="SUPFAM" id="SSF58104">
    <property type="entry name" value="Methyl-accepting chemotaxis protein (MCP) signaling domain"/>
    <property type="match status" value="1"/>
</dbReference>
<dbReference type="EMBL" id="FYDG01000001">
    <property type="protein sequence ID" value="SNB61191.1"/>
    <property type="molecule type" value="Genomic_DNA"/>
</dbReference>
<dbReference type="Gene3D" id="1.10.287.950">
    <property type="entry name" value="Methyl-accepting chemotaxis protein"/>
    <property type="match status" value="1"/>
</dbReference>
<dbReference type="GO" id="GO:0016020">
    <property type="term" value="C:membrane"/>
    <property type="evidence" value="ECO:0007669"/>
    <property type="project" value="InterPro"/>
</dbReference>
<evidence type="ECO:0000313" key="6">
    <source>
        <dbReference type="Proteomes" id="UP000198418"/>
    </source>
</evidence>
<name>A0A212QPJ1_RHOAC</name>
<dbReference type="PROSITE" id="PS50111">
    <property type="entry name" value="CHEMOTAXIS_TRANSDUC_2"/>
    <property type="match status" value="1"/>
</dbReference>
<evidence type="ECO:0000256" key="2">
    <source>
        <dbReference type="PROSITE-ProRule" id="PRU00284"/>
    </source>
</evidence>
<dbReference type="GO" id="GO:0007165">
    <property type="term" value="P:signal transduction"/>
    <property type="evidence" value="ECO:0007669"/>
    <property type="project" value="UniProtKB-KW"/>
</dbReference>
<feature type="chain" id="PRO_5011967777" evidence="3">
    <location>
        <begin position="23"/>
        <end position="529"/>
    </location>
</feature>
<accession>A0A212QPJ1</accession>
<dbReference type="InterPro" id="IPR009875">
    <property type="entry name" value="PilZ_domain"/>
</dbReference>
<dbReference type="InterPro" id="IPR004089">
    <property type="entry name" value="MCPsignal_dom"/>
</dbReference>
<feature type="signal peptide" evidence="3">
    <location>
        <begin position="1"/>
        <end position="22"/>
    </location>
</feature>
<dbReference type="Proteomes" id="UP000198418">
    <property type="component" value="Unassembled WGS sequence"/>
</dbReference>
<dbReference type="GO" id="GO:0035438">
    <property type="term" value="F:cyclic-di-GMP binding"/>
    <property type="evidence" value="ECO:0007669"/>
    <property type="project" value="InterPro"/>
</dbReference>
<keyword evidence="6" id="KW-1185">Reference proteome</keyword>
<reference evidence="6" key="1">
    <citation type="submission" date="2017-06" db="EMBL/GenBank/DDBJ databases">
        <authorList>
            <person name="Varghese N."/>
            <person name="Submissions S."/>
        </authorList>
    </citation>
    <scope>NUCLEOTIDE SEQUENCE [LARGE SCALE GENOMIC DNA]</scope>
    <source>
        <strain evidence="6">DSM 137</strain>
    </source>
</reference>
<evidence type="ECO:0000256" key="1">
    <source>
        <dbReference type="ARBA" id="ARBA00023224"/>
    </source>
</evidence>
<evidence type="ECO:0000313" key="5">
    <source>
        <dbReference type="EMBL" id="SNB61191.1"/>
    </source>
</evidence>
<feature type="domain" description="Methyl-accepting transducer" evidence="4">
    <location>
        <begin position="170"/>
        <end position="413"/>
    </location>
</feature>
<dbReference type="PANTHER" id="PTHR32089">
    <property type="entry name" value="METHYL-ACCEPTING CHEMOTAXIS PROTEIN MCPB"/>
    <property type="match status" value="1"/>
</dbReference>
<organism evidence="5 6">
    <name type="scientific">Rhodoblastus acidophilus</name>
    <name type="common">Rhodopseudomonas acidophila</name>
    <dbReference type="NCBI Taxonomy" id="1074"/>
    <lineage>
        <taxon>Bacteria</taxon>
        <taxon>Pseudomonadati</taxon>
        <taxon>Pseudomonadota</taxon>
        <taxon>Alphaproteobacteria</taxon>
        <taxon>Hyphomicrobiales</taxon>
        <taxon>Rhodoblastaceae</taxon>
        <taxon>Rhodoblastus</taxon>
    </lineage>
</organism>